<gene>
    <name evidence="3" type="ORF">L9F63_009697</name>
</gene>
<accession>A0AAD8AKS3</accession>
<feature type="chain" id="PRO_5042154266" evidence="2">
    <location>
        <begin position="22"/>
        <end position="143"/>
    </location>
</feature>
<feature type="transmembrane region" description="Helical" evidence="1">
    <location>
        <begin position="70"/>
        <end position="93"/>
    </location>
</feature>
<keyword evidence="1" id="KW-0472">Membrane</keyword>
<protein>
    <submittedName>
        <fullName evidence="3">Uncharacterized protein</fullName>
    </submittedName>
</protein>
<sequence>KLNLMIFVALIKCLQFFINLCYRNCLSSFIGFCYFLGKDWICCVRCKLWVCAMCNRGSNNSQYEYITQTFLFFFLLLVFLVSILASLTSSFFFRFPPPMAVDFFLWWYIKDHVFAAPFKIFHNLRTQRGTKSNIDLILFVLLM</sequence>
<dbReference type="Proteomes" id="UP001233999">
    <property type="component" value="Unassembled WGS sequence"/>
</dbReference>
<proteinExistence type="predicted"/>
<dbReference type="EMBL" id="JASPKZ010000460">
    <property type="protein sequence ID" value="KAJ9599987.1"/>
    <property type="molecule type" value="Genomic_DNA"/>
</dbReference>
<keyword evidence="2" id="KW-0732">Signal</keyword>
<evidence type="ECO:0000256" key="1">
    <source>
        <dbReference type="SAM" id="Phobius"/>
    </source>
</evidence>
<name>A0AAD8AKS3_DIPPU</name>
<keyword evidence="1" id="KW-0812">Transmembrane</keyword>
<evidence type="ECO:0000313" key="3">
    <source>
        <dbReference type="EMBL" id="KAJ9599987.1"/>
    </source>
</evidence>
<organism evidence="3 4">
    <name type="scientific">Diploptera punctata</name>
    <name type="common">Pacific beetle cockroach</name>
    <dbReference type="NCBI Taxonomy" id="6984"/>
    <lineage>
        <taxon>Eukaryota</taxon>
        <taxon>Metazoa</taxon>
        <taxon>Ecdysozoa</taxon>
        <taxon>Arthropoda</taxon>
        <taxon>Hexapoda</taxon>
        <taxon>Insecta</taxon>
        <taxon>Pterygota</taxon>
        <taxon>Neoptera</taxon>
        <taxon>Polyneoptera</taxon>
        <taxon>Dictyoptera</taxon>
        <taxon>Blattodea</taxon>
        <taxon>Blaberoidea</taxon>
        <taxon>Blaberidae</taxon>
        <taxon>Diplopterinae</taxon>
        <taxon>Diploptera</taxon>
    </lineage>
</organism>
<evidence type="ECO:0000256" key="2">
    <source>
        <dbReference type="SAM" id="SignalP"/>
    </source>
</evidence>
<reference evidence="3" key="2">
    <citation type="submission" date="2023-05" db="EMBL/GenBank/DDBJ databases">
        <authorList>
            <person name="Fouks B."/>
        </authorList>
    </citation>
    <scope>NUCLEOTIDE SEQUENCE</scope>
    <source>
        <strain evidence="3">Stay&amp;Tobe</strain>
        <tissue evidence="3">Testes</tissue>
    </source>
</reference>
<keyword evidence="4" id="KW-1185">Reference proteome</keyword>
<evidence type="ECO:0000313" key="4">
    <source>
        <dbReference type="Proteomes" id="UP001233999"/>
    </source>
</evidence>
<feature type="non-terminal residue" evidence="3">
    <location>
        <position position="1"/>
    </location>
</feature>
<dbReference type="AlphaFoldDB" id="A0AAD8AKS3"/>
<feature type="signal peptide" evidence="2">
    <location>
        <begin position="1"/>
        <end position="21"/>
    </location>
</feature>
<comment type="caution">
    <text evidence="3">The sequence shown here is derived from an EMBL/GenBank/DDBJ whole genome shotgun (WGS) entry which is preliminary data.</text>
</comment>
<feature type="non-terminal residue" evidence="3">
    <location>
        <position position="143"/>
    </location>
</feature>
<keyword evidence="1" id="KW-1133">Transmembrane helix</keyword>
<reference evidence="3" key="1">
    <citation type="journal article" date="2023" name="IScience">
        <title>Live-bearing cockroach genome reveals convergent evolutionary mechanisms linked to viviparity in insects and beyond.</title>
        <authorList>
            <person name="Fouks B."/>
            <person name="Harrison M.C."/>
            <person name="Mikhailova A.A."/>
            <person name="Marchal E."/>
            <person name="English S."/>
            <person name="Carruthers M."/>
            <person name="Jennings E.C."/>
            <person name="Chiamaka E.L."/>
            <person name="Frigard R.A."/>
            <person name="Pippel M."/>
            <person name="Attardo G.M."/>
            <person name="Benoit J.B."/>
            <person name="Bornberg-Bauer E."/>
            <person name="Tobe S.S."/>
        </authorList>
    </citation>
    <scope>NUCLEOTIDE SEQUENCE</scope>
    <source>
        <strain evidence="3">Stay&amp;Tobe</strain>
    </source>
</reference>